<accession>W2NS61</accession>
<dbReference type="EMBL" id="KI691818">
    <property type="protein sequence ID" value="ETM51497.1"/>
    <property type="molecule type" value="Genomic_DNA"/>
</dbReference>
<dbReference type="VEuPathDB" id="FungiDB:PPTG_22467"/>
<protein>
    <recommendedName>
        <fullName evidence="2">PiggyBac transposable element-derived protein domain-containing protein</fullName>
    </recommendedName>
</protein>
<reference evidence="1" key="1">
    <citation type="submission" date="2013-11" db="EMBL/GenBank/DDBJ databases">
        <title>The Genome Sequence of Phytophthora parasitica IAC_01/95.</title>
        <authorList>
            <consortium name="The Broad Institute Genomics Platform"/>
            <person name="Russ C."/>
            <person name="Tyler B."/>
            <person name="Panabieres F."/>
            <person name="Shan W."/>
            <person name="Tripathy S."/>
            <person name="Grunwald N."/>
            <person name="Machado M."/>
            <person name="Johnson C.S."/>
            <person name="Arredondo F."/>
            <person name="Hong C."/>
            <person name="Coffey M."/>
            <person name="Young S.K."/>
            <person name="Zeng Q."/>
            <person name="Gargeya S."/>
            <person name="Fitzgerald M."/>
            <person name="Abouelleil A."/>
            <person name="Alvarado L."/>
            <person name="Chapman S.B."/>
            <person name="Gainer-Dewar J."/>
            <person name="Goldberg J."/>
            <person name="Griggs A."/>
            <person name="Gujja S."/>
            <person name="Hansen M."/>
            <person name="Howarth C."/>
            <person name="Imamovic A."/>
            <person name="Ireland A."/>
            <person name="Larimer J."/>
            <person name="McCowan C."/>
            <person name="Murphy C."/>
            <person name="Pearson M."/>
            <person name="Poon T.W."/>
            <person name="Priest M."/>
            <person name="Roberts A."/>
            <person name="Saif S."/>
            <person name="Shea T."/>
            <person name="Sykes S."/>
            <person name="Wortman J."/>
            <person name="Nusbaum C."/>
            <person name="Birren B."/>
        </authorList>
    </citation>
    <scope>NUCLEOTIDE SEQUENCE [LARGE SCALE GENOMIC DNA]</scope>
    <source>
        <strain evidence="1">IAC_01/95</strain>
    </source>
</reference>
<sequence>MSVNSFTIKYSLQLALKYKKYYKSLFLGFIDLASVNAFIVYNQRRVAEGEKKNSHIKFLKQLHLELVQIQETDWEIVCGTQQTPTKSRMGGPVPHRVHKLVHVDEWRDGNNGARAEAASTLLGGETSYYCRACKLPTSSKKLVAARVYLCNKIKYKVDGRQLSFYDIWHTSWRNGTNIPPSVKINRIRARALQEARQALVLAQTGVT</sequence>
<proteinExistence type="predicted"/>
<evidence type="ECO:0000313" key="1">
    <source>
        <dbReference type="EMBL" id="ETM51497.1"/>
    </source>
</evidence>
<evidence type="ECO:0008006" key="2">
    <source>
        <dbReference type="Google" id="ProtNLM"/>
    </source>
</evidence>
<organism evidence="1">
    <name type="scientific">Phytophthora nicotianae</name>
    <name type="common">Potato buckeye rot agent</name>
    <name type="synonym">Phytophthora parasitica</name>
    <dbReference type="NCBI Taxonomy" id="4792"/>
    <lineage>
        <taxon>Eukaryota</taxon>
        <taxon>Sar</taxon>
        <taxon>Stramenopiles</taxon>
        <taxon>Oomycota</taxon>
        <taxon>Peronosporomycetes</taxon>
        <taxon>Peronosporales</taxon>
        <taxon>Peronosporaceae</taxon>
        <taxon>Phytophthora</taxon>
    </lineage>
</organism>
<dbReference type="AlphaFoldDB" id="W2NS61"/>
<name>W2NS61_PHYNI</name>
<gene>
    <name evidence="1" type="ORF">L914_04666</name>
</gene>
<dbReference type="Proteomes" id="UP000054532">
    <property type="component" value="Unassembled WGS sequence"/>
</dbReference>
<dbReference type="PANTHER" id="PTHR46599:SF3">
    <property type="entry name" value="PIGGYBAC TRANSPOSABLE ELEMENT-DERIVED PROTEIN 4"/>
    <property type="match status" value="1"/>
</dbReference>
<dbReference type="PANTHER" id="PTHR46599">
    <property type="entry name" value="PIGGYBAC TRANSPOSABLE ELEMENT-DERIVED PROTEIN 4"/>
    <property type="match status" value="1"/>
</dbReference>